<keyword evidence="2" id="KW-0547">Nucleotide-binding</keyword>
<evidence type="ECO:0000256" key="4">
    <source>
        <dbReference type="ARBA" id="ARBA00022840"/>
    </source>
</evidence>
<evidence type="ECO:0000259" key="6">
    <source>
        <dbReference type="Pfam" id="PF18052"/>
    </source>
</evidence>
<dbReference type="InterPro" id="IPR032675">
    <property type="entry name" value="LRR_dom_sf"/>
</dbReference>
<keyword evidence="10" id="KW-1185">Reference proteome</keyword>
<feature type="domain" description="Disease resistance protein winged helix" evidence="7">
    <location>
        <begin position="225"/>
        <end position="294"/>
    </location>
</feature>
<dbReference type="Proteomes" id="UP000594261">
    <property type="component" value="Chromosome 10"/>
</dbReference>
<dbReference type="Pfam" id="PF23598">
    <property type="entry name" value="LRR_14"/>
    <property type="match status" value="1"/>
</dbReference>
<dbReference type="InParanoid" id="A0A7N2MU11"/>
<protein>
    <recommendedName>
        <fullName evidence="11">Rx N-terminal domain-containing protein</fullName>
    </recommendedName>
</protein>
<dbReference type="Gene3D" id="3.60.110.10">
    <property type="entry name" value="Carbon-nitrogen hydrolase"/>
    <property type="match status" value="1"/>
</dbReference>
<dbReference type="InterPro" id="IPR041118">
    <property type="entry name" value="Rx_N"/>
</dbReference>
<dbReference type="InterPro" id="IPR055414">
    <property type="entry name" value="LRR_R13L4/SHOC2-like"/>
</dbReference>
<dbReference type="AlphaFoldDB" id="A0A7N2MU11"/>
<reference evidence="9 10" key="1">
    <citation type="journal article" date="2016" name="G3 (Bethesda)">
        <title>First Draft Assembly and Annotation of the Genome of a California Endemic Oak Quercus lobata Nee (Fagaceae).</title>
        <authorList>
            <person name="Sork V.L."/>
            <person name="Fitz-Gibbon S.T."/>
            <person name="Puiu D."/>
            <person name="Crepeau M."/>
            <person name="Gugger P.F."/>
            <person name="Sherman R."/>
            <person name="Stevens K."/>
            <person name="Langley C.H."/>
            <person name="Pellegrini M."/>
            <person name="Salzberg S.L."/>
        </authorList>
    </citation>
    <scope>NUCLEOTIDE SEQUENCE [LARGE SCALE GENOMIC DNA]</scope>
    <source>
        <strain evidence="9 10">cv. SW786</strain>
    </source>
</reference>
<evidence type="ECO:0000313" key="10">
    <source>
        <dbReference type="Proteomes" id="UP000594261"/>
    </source>
</evidence>
<organism evidence="9 10">
    <name type="scientific">Quercus lobata</name>
    <name type="common">Valley oak</name>
    <dbReference type="NCBI Taxonomy" id="97700"/>
    <lineage>
        <taxon>Eukaryota</taxon>
        <taxon>Viridiplantae</taxon>
        <taxon>Streptophyta</taxon>
        <taxon>Embryophyta</taxon>
        <taxon>Tracheophyta</taxon>
        <taxon>Spermatophyta</taxon>
        <taxon>Magnoliopsida</taxon>
        <taxon>eudicotyledons</taxon>
        <taxon>Gunneridae</taxon>
        <taxon>Pentapetalae</taxon>
        <taxon>rosids</taxon>
        <taxon>fabids</taxon>
        <taxon>Fagales</taxon>
        <taxon>Fagaceae</taxon>
        <taxon>Quercus</taxon>
    </lineage>
</organism>
<evidence type="ECO:0008006" key="11">
    <source>
        <dbReference type="Google" id="ProtNLM"/>
    </source>
</evidence>
<dbReference type="Pfam" id="PF18052">
    <property type="entry name" value="Rx_N"/>
    <property type="match status" value="1"/>
</dbReference>
<feature type="domain" description="Disease resistance N-terminal" evidence="6">
    <location>
        <begin position="44"/>
        <end position="124"/>
    </location>
</feature>
<accession>A0A7N2MU11</accession>
<dbReference type="GO" id="GO:0005524">
    <property type="term" value="F:ATP binding"/>
    <property type="evidence" value="ECO:0007669"/>
    <property type="project" value="UniProtKB-KW"/>
</dbReference>
<dbReference type="PANTHER" id="PTHR36766">
    <property type="entry name" value="PLANT BROAD-SPECTRUM MILDEW RESISTANCE PROTEIN RPW8"/>
    <property type="match status" value="1"/>
</dbReference>
<dbReference type="GO" id="GO:0006952">
    <property type="term" value="P:defense response"/>
    <property type="evidence" value="ECO:0007669"/>
    <property type="project" value="UniProtKB-KW"/>
</dbReference>
<dbReference type="Pfam" id="PF00795">
    <property type="entry name" value="CN_hydrolase"/>
    <property type="match status" value="1"/>
</dbReference>
<evidence type="ECO:0000259" key="7">
    <source>
        <dbReference type="Pfam" id="PF23559"/>
    </source>
</evidence>
<name>A0A7N2MU11_QUELO</name>
<dbReference type="InterPro" id="IPR003010">
    <property type="entry name" value="C-N_Hydrolase"/>
</dbReference>
<dbReference type="PANTHER" id="PTHR36766:SF70">
    <property type="entry name" value="DISEASE RESISTANCE PROTEIN RGA4"/>
    <property type="match status" value="1"/>
</dbReference>
<feature type="domain" description="CN hydrolase" evidence="5">
    <location>
        <begin position="681"/>
        <end position="754"/>
    </location>
</feature>
<proteinExistence type="predicted"/>
<evidence type="ECO:0000313" key="9">
    <source>
        <dbReference type="EnsemblPlants" id="QL10p056872:mrna"/>
    </source>
</evidence>
<dbReference type="EMBL" id="LRBV02000010">
    <property type="status" value="NOT_ANNOTATED_CDS"/>
    <property type="molecule type" value="Genomic_DNA"/>
</dbReference>
<evidence type="ECO:0000256" key="1">
    <source>
        <dbReference type="ARBA" id="ARBA00022737"/>
    </source>
</evidence>
<dbReference type="Gene3D" id="1.10.10.10">
    <property type="entry name" value="Winged helix-like DNA-binding domain superfamily/Winged helix DNA-binding domain"/>
    <property type="match status" value="1"/>
</dbReference>
<feature type="domain" description="Disease resistance R13L4/SHOC-2-like LRR" evidence="8">
    <location>
        <begin position="360"/>
        <end position="496"/>
    </location>
</feature>
<reference evidence="9" key="2">
    <citation type="submission" date="2021-01" db="UniProtKB">
        <authorList>
            <consortium name="EnsemblPlants"/>
        </authorList>
    </citation>
    <scope>IDENTIFICATION</scope>
</reference>
<dbReference type="InterPro" id="IPR036526">
    <property type="entry name" value="C-N_Hydrolase_sf"/>
</dbReference>
<dbReference type="EnsemblPlants" id="QL10p056872:mrna">
    <property type="protein sequence ID" value="QL10p056872:mrna"/>
    <property type="gene ID" value="QL10p056872"/>
</dbReference>
<dbReference type="SUPFAM" id="SSF56317">
    <property type="entry name" value="Carbon-nitrogen hydrolase"/>
    <property type="match status" value="1"/>
</dbReference>
<keyword evidence="3" id="KW-0611">Plant defense</keyword>
<evidence type="ECO:0000259" key="8">
    <source>
        <dbReference type="Pfam" id="PF23598"/>
    </source>
</evidence>
<dbReference type="Gene3D" id="1.20.5.4130">
    <property type="match status" value="1"/>
</dbReference>
<dbReference type="Gramene" id="QL10p056872:mrna">
    <property type="protein sequence ID" value="QL10p056872:mrna"/>
    <property type="gene ID" value="QL10p056872"/>
</dbReference>
<dbReference type="InterPro" id="IPR058922">
    <property type="entry name" value="WHD_DRP"/>
</dbReference>
<evidence type="ECO:0000256" key="3">
    <source>
        <dbReference type="ARBA" id="ARBA00022821"/>
    </source>
</evidence>
<evidence type="ECO:0000259" key="5">
    <source>
        <dbReference type="Pfam" id="PF00795"/>
    </source>
</evidence>
<keyword evidence="1" id="KW-0677">Repeat</keyword>
<evidence type="ECO:0000256" key="2">
    <source>
        <dbReference type="ARBA" id="ARBA00022741"/>
    </source>
</evidence>
<dbReference type="Gene3D" id="3.80.10.10">
    <property type="entry name" value="Ribonuclease Inhibitor"/>
    <property type="match status" value="1"/>
</dbReference>
<dbReference type="Pfam" id="PF23559">
    <property type="entry name" value="WHD_DRP"/>
    <property type="match status" value="1"/>
</dbReference>
<dbReference type="SUPFAM" id="SSF52058">
    <property type="entry name" value="L domain-like"/>
    <property type="match status" value="1"/>
</dbReference>
<dbReference type="GO" id="GO:0016810">
    <property type="term" value="F:hydrolase activity, acting on carbon-nitrogen (but not peptide) bonds"/>
    <property type="evidence" value="ECO:0007669"/>
    <property type="project" value="UniProtKB-ARBA"/>
</dbReference>
<keyword evidence="4" id="KW-0067">ATP-binding</keyword>
<dbReference type="InterPro" id="IPR036388">
    <property type="entry name" value="WH-like_DNA-bd_sf"/>
</dbReference>
<sequence length="760" mass="86244">MFFGEAEVGVCETMDRTATVVFWVGGPRSYPEARGHFPSLAWGLKEHIEEVIGLAWGFKDELTRLCDSVQTIHVVLANTEKRQVGEECVRLWLQRLKDVAYEADDVLSELAYEDHRQKVEIQNQMKCMVWFFSILNSIAFHFKMANKVKTIVDSLKRINAEANGFGLKAESINANLDTMLNRETNSFIDNSEVVGREDRVSKIVELVTNTTSEKLSIIPRVGMADYEIKKEELILLWMAEGFLQPSQGSSSMMEDIGNKHFDILLTNSLFQDVEKDDYNNVKSCKMHDLVHDLALSISNFETLILEKDSQDNINHVQDDINYVWRLLIQYDGEIVPKIPLSNDHVRRMRTLVLENAMSGNIFSGFKCLRVLKLSGHQITELSDSIGCLVHLRLLHISKTKIKALPNSITKLYNLQTLRLEGCNDLKELPKDLKILDNLRHIYVNIYFLNIKRLLKYMGNLKCLQTLSFFPVGQDVGEQIKELGCLNQLSGELDIWNLENVRDQEEARSANLAIRAKMNHFSLTKGPIGLDAPIHERVGRTVLNGNQIRFLIVHPPIKSYSIIVASPRALCSSDFNTSMLAKSSLLIGLAVLTKRICCLGDLVHSKVLKELAYTAWLMAMASGFEVWWSIEKSVLHTYKTPIWKIGELICCDNRMSSRRPDLDTKANGDSSGCEAQWSVEKSLLHVFETPIWKIGDLICDDNRMSSLRPDIDTKGIEVDFGPTARAREIWQASMSHVILEGGCFVLTANQFCKREDNLLSL</sequence>